<proteinExistence type="predicted"/>
<dbReference type="EMBL" id="CAQQ02391875">
    <property type="status" value="NOT_ANNOTATED_CDS"/>
    <property type="molecule type" value="Genomic_DNA"/>
</dbReference>
<evidence type="ECO:0000313" key="3">
    <source>
        <dbReference type="Proteomes" id="UP000015102"/>
    </source>
</evidence>
<name>T1GAU7_MEGSC</name>
<dbReference type="HOGENOM" id="CLU_2906645_0_0_1"/>
<keyword evidence="3" id="KW-1185">Reference proteome</keyword>
<dbReference type="Proteomes" id="UP000015102">
    <property type="component" value="Unassembled WGS sequence"/>
</dbReference>
<evidence type="ECO:0000256" key="1">
    <source>
        <dbReference type="SAM" id="MobiDB-lite"/>
    </source>
</evidence>
<dbReference type="EnsemblMetazoa" id="MESCA000360-RA">
    <property type="protein sequence ID" value="MESCA000360-PA"/>
    <property type="gene ID" value="MESCA000360"/>
</dbReference>
<reference evidence="3" key="1">
    <citation type="submission" date="2013-02" db="EMBL/GenBank/DDBJ databases">
        <authorList>
            <person name="Hughes D."/>
        </authorList>
    </citation>
    <scope>NUCLEOTIDE SEQUENCE</scope>
    <source>
        <strain>Durham</strain>
        <strain evidence="3">NC isolate 2 -- Noor lab</strain>
    </source>
</reference>
<protein>
    <submittedName>
        <fullName evidence="2">Uncharacterized protein</fullName>
    </submittedName>
</protein>
<reference evidence="2" key="2">
    <citation type="submission" date="2015-06" db="UniProtKB">
        <authorList>
            <consortium name="EnsemblMetazoa"/>
        </authorList>
    </citation>
    <scope>IDENTIFICATION</scope>
</reference>
<sequence>MERTRAIMGPQLSSHETSSNCKSMEQCRPKEQQLSESVQKHMKFEHMWQLERLGQQHQQQIH</sequence>
<organism evidence="2 3">
    <name type="scientific">Megaselia scalaris</name>
    <name type="common">Humpbacked fly</name>
    <name type="synonym">Phora scalaris</name>
    <dbReference type="NCBI Taxonomy" id="36166"/>
    <lineage>
        <taxon>Eukaryota</taxon>
        <taxon>Metazoa</taxon>
        <taxon>Ecdysozoa</taxon>
        <taxon>Arthropoda</taxon>
        <taxon>Hexapoda</taxon>
        <taxon>Insecta</taxon>
        <taxon>Pterygota</taxon>
        <taxon>Neoptera</taxon>
        <taxon>Endopterygota</taxon>
        <taxon>Diptera</taxon>
        <taxon>Brachycera</taxon>
        <taxon>Muscomorpha</taxon>
        <taxon>Platypezoidea</taxon>
        <taxon>Phoridae</taxon>
        <taxon>Megaseliini</taxon>
        <taxon>Megaselia</taxon>
    </lineage>
</organism>
<evidence type="ECO:0000313" key="2">
    <source>
        <dbReference type="EnsemblMetazoa" id="MESCA000360-PA"/>
    </source>
</evidence>
<feature type="compositionally biased region" description="Polar residues" evidence="1">
    <location>
        <begin position="11"/>
        <end position="23"/>
    </location>
</feature>
<accession>T1GAU7</accession>
<feature type="region of interest" description="Disordered" evidence="1">
    <location>
        <begin position="1"/>
        <end position="25"/>
    </location>
</feature>
<dbReference type="AlphaFoldDB" id="T1GAU7"/>
<dbReference type="EMBL" id="CAQQ02391873">
    <property type="status" value="NOT_ANNOTATED_CDS"/>
    <property type="molecule type" value="Genomic_DNA"/>
</dbReference>
<dbReference type="EMBL" id="CAQQ02391874">
    <property type="status" value="NOT_ANNOTATED_CDS"/>
    <property type="molecule type" value="Genomic_DNA"/>
</dbReference>